<dbReference type="CDD" id="cd01745">
    <property type="entry name" value="GATase1_2"/>
    <property type="match status" value="1"/>
</dbReference>
<dbReference type="PROSITE" id="PS51273">
    <property type="entry name" value="GATASE_TYPE_1"/>
    <property type="match status" value="1"/>
</dbReference>
<sequence>MRKFFRFIRNLIILGLIILAIFIFIKSNKKKVLVIGTSETIESTYYEIANNYNYDLQILTAVQTNEDTSRDIIKSVDGVIFAGGADFDPGLYGSDAYDLIEEYSTAQDRSDLNLLGLAIAENKPILGICRGMQLINIYYGGSLYEDLPSQFGISISHREGSDGFTYHRVNFNESSRLYHKLGGENSREVNSMHHEGIRALGNGLLPTATSDDGLVEAIENPYYDSYMMGVQWHPEYSRGKFDELTKIIFDDFSKAL</sequence>
<dbReference type="SUPFAM" id="SSF52317">
    <property type="entry name" value="Class I glutamine amidotransferase-like"/>
    <property type="match status" value="1"/>
</dbReference>
<keyword evidence="1" id="KW-0472">Membrane</keyword>
<feature type="transmembrane region" description="Helical" evidence="1">
    <location>
        <begin position="7"/>
        <end position="25"/>
    </location>
</feature>
<dbReference type="Pfam" id="PF07722">
    <property type="entry name" value="Peptidase_C26"/>
    <property type="match status" value="1"/>
</dbReference>
<name>A0ABS7YX31_9FIRM</name>
<keyword evidence="2" id="KW-0378">Hydrolase</keyword>
<dbReference type="EMBL" id="JAIWIY010000001">
    <property type="protein sequence ID" value="MCA2095990.1"/>
    <property type="molecule type" value="Genomic_DNA"/>
</dbReference>
<dbReference type="PANTHER" id="PTHR43235:SF1">
    <property type="entry name" value="GLUTAMINE AMIDOTRANSFERASE PB2B2.05-RELATED"/>
    <property type="match status" value="1"/>
</dbReference>
<keyword evidence="3" id="KW-1185">Reference proteome</keyword>
<gene>
    <name evidence="2" type="ORF">LDJ82_03580</name>
</gene>
<proteinExistence type="predicted"/>
<evidence type="ECO:0000313" key="2">
    <source>
        <dbReference type="EMBL" id="MCA2095990.1"/>
    </source>
</evidence>
<dbReference type="RefSeq" id="WP_209773356.1">
    <property type="nucleotide sequence ID" value="NZ_JAGGLO010000004.1"/>
</dbReference>
<evidence type="ECO:0000256" key="1">
    <source>
        <dbReference type="SAM" id="Phobius"/>
    </source>
</evidence>
<keyword evidence="1" id="KW-0812">Transmembrane</keyword>
<comment type="caution">
    <text evidence="2">The sequence shown here is derived from an EMBL/GenBank/DDBJ whole genome shotgun (WGS) entry which is preliminary data.</text>
</comment>
<keyword evidence="1" id="KW-1133">Transmembrane helix</keyword>
<dbReference type="InterPro" id="IPR029062">
    <property type="entry name" value="Class_I_gatase-like"/>
</dbReference>
<evidence type="ECO:0000313" key="3">
    <source>
        <dbReference type="Proteomes" id="UP001198374"/>
    </source>
</evidence>
<protein>
    <submittedName>
        <fullName evidence="2">Gamma-glutamyl-gamma-aminobutyrate hydrolase family protein</fullName>
    </submittedName>
</protein>
<dbReference type="InterPro" id="IPR011697">
    <property type="entry name" value="Peptidase_C26"/>
</dbReference>
<accession>A0ABS7YX31</accession>
<dbReference type="GO" id="GO:0016787">
    <property type="term" value="F:hydrolase activity"/>
    <property type="evidence" value="ECO:0007669"/>
    <property type="project" value="UniProtKB-KW"/>
</dbReference>
<reference evidence="3" key="1">
    <citation type="submission" date="2023-07" db="EMBL/GenBank/DDBJ databases">
        <title>FDA dAtabase for Regulatory Grade micrObial Sequences (FDA-ARGOS): Supporting development and validation of Infectious Disease Dx tests.</title>
        <authorList>
            <person name="Sproer C."/>
            <person name="Gronow S."/>
            <person name="Severitt S."/>
            <person name="Schroder I."/>
            <person name="Tallon L."/>
            <person name="Sadzewicz L."/>
            <person name="Zhao X."/>
            <person name="Boylan J."/>
            <person name="Ott S."/>
            <person name="Bowen H."/>
            <person name="Vavikolanu K."/>
            <person name="Hazen T."/>
            <person name="Aluvathingal J."/>
            <person name="Nadendla S."/>
            <person name="Lowell S."/>
            <person name="Myers T."/>
            <person name="Yan Y."/>
        </authorList>
    </citation>
    <scope>NUCLEOTIDE SEQUENCE [LARGE SCALE GENOMIC DNA]</scope>
    <source>
        <strain evidence="3">FDAARGOS_1538</strain>
    </source>
</reference>
<dbReference type="InterPro" id="IPR044668">
    <property type="entry name" value="PuuD-like"/>
</dbReference>
<dbReference type="Proteomes" id="UP001198374">
    <property type="component" value="Unassembled WGS sequence"/>
</dbReference>
<dbReference type="Gene3D" id="3.40.50.880">
    <property type="match status" value="1"/>
</dbReference>
<organism evidence="2 3">
    <name type="scientific">Anaerococcus degeneri</name>
    <dbReference type="NCBI Taxonomy" id="361500"/>
    <lineage>
        <taxon>Bacteria</taxon>
        <taxon>Bacillati</taxon>
        <taxon>Bacillota</taxon>
        <taxon>Tissierellia</taxon>
        <taxon>Tissierellales</taxon>
        <taxon>Peptoniphilaceae</taxon>
        <taxon>Anaerococcus</taxon>
    </lineage>
</organism>
<dbReference type="PANTHER" id="PTHR43235">
    <property type="entry name" value="GLUTAMINE AMIDOTRANSFERASE PB2B2.05-RELATED"/>
    <property type="match status" value="1"/>
</dbReference>